<protein>
    <recommendedName>
        <fullName evidence="1">DUF7931 domain-containing protein</fullName>
    </recommendedName>
</protein>
<evidence type="ECO:0000259" key="1">
    <source>
        <dbReference type="Pfam" id="PF25559"/>
    </source>
</evidence>
<dbReference type="EMBL" id="MN079139">
    <property type="protein sequence ID" value="QEA06378.1"/>
    <property type="molecule type" value="Genomic_DNA"/>
</dbReference>
<dbReference type="AlphaFoldDB" id="A0A5B8REU7"/>
<evidence type="ECO:0000313" key="2">
    <source>
        <dbReference type="EMBL" id="QEA06378.1"/>
    </source>
</evidence>
<reference evidence="2" key="1">
    <citation type="submission" date="2019-06" db="EMBL/GenBank/DDBJ databases">
        <authorList>
            <person name="Murdoch R.W."/>
            <person name="Fathepure B."/>
        </authorList>
    </citation>
    <scope>NUCLEOTIDE SEQUENCE</scope>
</reference>
<dbReference type="InterPro" id="IPR057691">
    <property type="entry name" value="DUF7931"/>
</dbReference>
<proteinExistence type="predicted"/>
<feature type="domain" description="DUF7931" evidence="1">
    <location>
        <begin position="16"/>
        <end position="162"/>
    </location>
</feature>
<organism evidence="2">
    <name type="scientific">uncultured organism</name>
    <dbReference type="NCBI Taxonomy" id="155900"/>
    <lineage>
        <taxon>unclassified sequences</taxon>
        <taxon>environmental samples</taxon>
    </lineage>
</organism>
<name>A0A5B8REU7_9ZZZZ</name>
<sequence>MQEASPGEQRELADFEALTAATDRLGGHATTQVEIISPDLEPRLYDREAFTAILERFCLDHRGARIRIMVGDPYAAVRHSRRLIPLARRLTSYFELRRLSRTHARSPRSLFVVDDRHAIYRPQASRPEGVVIEDAPARVKAYLEEVESAYAMSEPDTELRGLSL</sequence>
<accession>A0A5B8REU7</accession>
<dbReference type="Pfam" id="PF25559">
    <property type="entry name" value="DUF7931"/>
    <property type="match status" value="1"/>
</dbReference>
<gene>
    <name evidence="2" type="ORF">KBTEX_02713</name>
</gene>